<accession>A0A3N5C282</accession>
<evidence type="ECO:0000313" key="1">
    <source>
        <dbReference type="EMBL" id="RPF53472.1"/>
    </source>
</evidence>
<reference evidence="1 2" key="1">
    <citation type="submission" date="2018-11" db="EMBL/GenBank/DDBJ databases">
        <title>Genomic Encyclopedia of Type Strains, Phase IV (KMG-IV): sequencing the most valuable type-strain genomes for metagenomic binning, comparative biology and taxonomic classification.</title>
        <authorList>
            <person name="Goeker M."/>
        </authorList>
    </citation>
    <scope>NUCLEOTIDE SEQUENCE [LARGE SCALE GENOMIC DNA]</scope>
    <source>
        <strain evidence="1 2">DSM 18090</strain>
    </source>
</reference>
<proteinExistence type="predicted"/>
<dbReference type="EMBL" id="RKRF01000009">
    <property type="protein sequence ID" value="RPF53472.1"/>
    <property type="molecule type" value="Genomic_DNA"/>
</dbReference>
<dbReference type="PROSITE" id="PS51257">
    <property type="entry name" value="PROKAR_LIPOPROTEIN"/>
    <property type="match status" value="1"/>
</dbReference>
<dbReference type="OrthoDB" id="2428465at2"/>
<sequence>MKRTIFVLVLLLLYVFLGACGTTETRSSEGEDIISEDKAISNAIEVITEDFQEDKENIEIKSVKLDSGYYVVEWVIDEDCEFGSITIDANSGDLHEFTVTEC</sequence>
<dbReference type="Proteomes" id="UP000276443">
    <property type="component" value="Unassembled WGS sequence"/>
</dbReference>
<dbReference type="AlphaFoldDB" id="A0A3N5C282"/>
<organism evidence="1 2">
    <name type="scientific">Aquisalibacillus elongatus</name>
    <dbReference type="NCBI Taxonomy" id="485577"/>
    <lineage>
        <taxon>Bacteria</taxon>
        <taxon>Bacillati</taxon>
        <taxon>Bacillota</taxon>
        <taxon>Bacilli</taxon>
        <taxon>Bacillales</taxon>
        <taxon>Bacillaceae</taxon>
        <taxon>Aquisalibacillus</taxon>
    </lineage>
</organism>
<evidence type="ECO:0000313" key="2">
    <source>
        <dbReference type="Proteomes" id="UP000276443"/>
    </source>
</evidence>
<name>A0A3N5C282_9BACI</name>
<protein>
    <submittedName>
        <fullName evidence="1">Putative small secreted protein</fullName>
    </submittedName>
</protein>
<keyword evidence="2" id="KW-1185">Reference proteome</keyword>
<comment type="caution">
    <text evidence="1">The sequence shown here is derived from an EMBL/GenBank/DDBJ whole genome shotgun (WGS) entry which is preliminary data.</text>
</comment>
<dbReference type="RefSeq" id="WP_124222019.1">
    <property type="nucleotide sequence ID" value="NZ_RKRF01000009.1"/>
</dbReference>
<gene>
    <name evidence="1" type="ORF">EDC24_1974</name>
</gene>